<dbReference type="EMBL" id="AVPG01000032">
    <property type="protein sequence ID" value="KGX84731.1"/>
    <property type="molecule type" value="Genomic_DNA"/>
</dbReference>
<name>A0A0A5FVA9_9BACI</name>
<evidence type="ECO:0000256" key="2">
    <source>
        <dbReference type="PIRSR" id="PIRSR005962-1"/>
    </source>
</evidence>
<dbReference type="STRING" id="1385512.N784_12010"/>
<keyword evidence="2" id="KW-0464">Manganese</keyword>
<feature type="binding site" evidence="2">
    <location>
        <position position="361"/>
    </location>
    <ligand>
        <name>Mn(2+)</name>
        <dbReference type="ChEBI" id="CHEBI:29035"/>
        <label>2</label>
    </ligand>
</feature>
<protein>
    <submittedName>
        <fullName evidence="4">Amidohydrolase</fullName>
    </submittedName>
</protein>
<feature type="binding site" evidence="2">
    <location>
        <position position="105"/>
    </location>
    <ligand>
        <name>Mn(2+)</name>
        <dbReference type="ChEBI" id="CHEBI:29035"/>
        <label>2</label>
    </ligand>
</feature>
<evidence type="ECO:0000313" key="4">
    <source>
        <dbReference type="EMBL" id="KGX84731.1"/>
    </source>
</evidence>
<proteinExistence type="predicted"/>
<dbReference type="eggNOG" id="COG1473">
    <property type="taxonomic scope" value="Bacteria"/>
</dbReference>
<dbReference type="NCBIfam" id="TIGR01891">
    <property type="entry name" value="amidohydrolases"/>
    <property type="match status" value="1"/>
</dbReference>
<keyword evidence="5" id="KW-1185">Reference proteome</keyword>
<keyword evidence="1 4" id="KW-0378">Hydrolase</keyword>
<dbReference type="InterPro" id="IPR002933">
    <property type="entry name" value="Peptidase_M20"/>
</dbReference>
<dbReference type="PANTHER" id="PTHR11014:SF63">
    <property type="entry name" value="METALLOPEPTIDASE, PUTATIVE (AFU_ORTHOLOGUE AFUA_6G09600)-RELATED"/>
    <property type="match status" value="1"/>
</dbReference>
<reference evidence="4 5" key="1">
    <citation type="submission" date="2013-08" db="EMBL/GenBank/DDBJ databases">
        <authorList>
            <person name="Huang J."/>
            <person name="Wang G."/>
        </authorList>
    </citation>
    <scope>NUCLEOTIDE SEQUENCE [LARGE SCALE GENOMIC DNA]</scope>
    <source>
        <strain evidence="4 5">JSM 072002</strain>
    </source>
</reference>
<evidence type="ECO:0000259" key="3">
    <source>
        <dbReference type="Pfam" id="PF07687"/>
    </source>
</evidence>
<comment type="cofactor">
    <cofactor evidence="2">
        <name>Mn(2+)</name>
        <dbReference type="ChEBI" id="CHEBI:29035"/>
    </cofactor>
    <text evidence="2">The Mn(2+) ion enhances activity.</text>
</comment>
<feature type="binding site" evidence="2">
    <location>
        <position position="139"/>
    </location>
    <ligand>
        <name>Mn(2+)</name>
        <dbReference type="ChEBI" id="CHEBI:29035"/>
        <label>2</label>
    </ligand>
</feature>
<dbReference type="Pfam" id="PF01546">
    <property type="entry name" value="Peptidase_M20"/>
    <property type="match status" value="1"/>
</dbReference>
<dbReference type="GO" id="GO:0050118">
    <property type="term" value="F:N-acetyldiaminopimelate deacetylase activity"/>
    <property type="evidence" value="ECO:0007669"/>
    <property type="project" value="UniProtKB-ARBA"/>
</dbReference>
<dbReference type="GO" id="GO:0019877">
    <property type="term" value="P:diaminopimelate biosynthetic process"/>
    <property type="evidence" value="ECO:0007669"/>
    <property type="project" value="UniProtKB-ARBA"/>
</dbReference>
<dbReference type="InterPro" id="IPR036264">
    <property type="entry name" value="Bact_exopeptidase_dim_dom"/>
</dbReference>
<organism evidence="4 5">
    <name type="scientific">Pontibacillus litoralis JSM 072002</name>
    <dbReference type="NCBI Taxonomy" id="1385512"/>
    <lineage>
        <taxon>Bacteria</taxon>
        <taxon>Bacillati</taxon>
        <taxon>Bacillota</taxon>
        <taxon>Bacilli</taxon>
        <taxon>Bacillales</taxon>
        <taxon>Bacillaceae</taxon>
        <taxon>Pontibacillus</taxon>
    </lineage>
</organism>
<dbReference type="AlphaFoldDB" id="A0A0A5FVA9"/>
<dbReference type="GO" id="GO:0046872">
    <property type="term" value="F:metal ion binding"/>
    <property type="evidence" value="ECO:0007669"/>
    <property type="project" value="UniProtKB-KW"/>
</dbReference>
<evidence type="ECO:0000313" key="5">
    <source>
        <dbReference type="Proteomes" id="UP000030401"/>
    </source>
</evidence>
<dbReference type="PIRSF" id="PIRSF005962">
    <property type="entry name" value="Pept_M20D_amidohydro"/>
    <property type="match status" value="1"/>
</dbReference>
<feature type="binding site" evidence="2">
    <location>
        <position position="103"/>
    </location>
    <ligand>
        <name>Mn(2+)</name>
        <dbReference type="ChEBI" id="CHEBI:29035"/>
        <label>2</label>
    </ligand>
</feature>
<feature type="domain" description="Peptidase M20 dimerisation" evidence="3">
    <location>
        <begin position="184"/>
        <end position="280"/>
    </location>
</feature>
<dbReference type="SUPFAM" id="SSF53187">
    <property type="entry name" value="Zn-dependent exopeptidases"/>
    <property type="match status" value="1"/>
</dbReference>
<dbReference type="Gene3D" id="3.30.70.360">
    <property type="match status" value="1"/>
</dbReference>
<dbReference type="OrthoDB" id="9776731at2"/>
<keyword evidence="2" id="KW-0479">Metal-binding</keyword>
<gene>
    <name evidence="4" type="ORF">N784_12010</name>
</gene>
<dbReference type="Proteomes" id="UP000030401">
    <property type="component" value="Unassembled WGS sequence"/>
</dbReference>
<feature type="binding site" evidence="2">
    <location>
        <position position="164"/>
    </location>
    <ligand>
        <name>Mn(2+)</name>
        <dbReference type="ChEBI" id="CHEBI:29035"/>
        <label>2</label>
    </ligand>
</feature>
<dbReference type="RefSeq" id="WP_036836073.1">
    <property type="nucleotide sequence ID" value="NZ_AVPG01000032.1"/>
</dbReference>
<comment type="caution">
    <text evidence="4">The sequence shown here is derived from an EMBL/GenBank/DDBJ whole genome shotgun (WGS) entry which is preliminary data.</text>
</comment>
<dbReference type="InterPro" id="IPR017439">
    <property type="entry name" value="Amidohydrolase"/>
</dbReference>
<dbReference type="Pfam" id="PF07687">
    <property type="entry name" value="M20_dimer"/>
    <property type="match status" value="1"/>
</dbReference>
<dbReference type="InterPro" id="IPR011650">
    <property type="entry name" value="Peptidase_M20_dimer"/>
</dbReference>
<sequence>MREAVMEKIGQLYEEMVAIRRHLHQHPELSFHETKTAQYIADYYETLGIPYEKHVGGNGVVATLVGGQPGKTVALRADFDALPIQDEKDVPYKSTVDGVMHACGHDGHTAALLCLAKALQAHQAKLPGTVVFLHQHAEELAPGGAKPMIEAGVLENVDAVFGTHLWIDAPVGTVQTATSEFFAGADAFDITIQGQGGHGAQPHQTKDSILIASQLVTSLQQIVSRSLDPLHPAVISVGTFHAGEAFNVIADQATLKGTVRTYSTCDQDSIKRAMESHIKGACMSHGATYTFNYHKGYPPLVNHKEEAELVIQSVMEVPGVQYAYYIDPVMTGEDFAYYMLERPGAFYLTGAQKEEHNYPHHHPKFDFNERALPICAKTLFQCYLAYQQK</sequence>
<dbReference type="Gene3D" id="3.40.630.10">
    <property type="entry name" value="Zn peptidases"/>
    <property type="match status" value="1"/>
</dbReference>
<evidence type="ECO:0000256" key="1">
    <source>
        <dbReference type="ARBA" id="ARBA00022801"/>
    </source>
</evidence>
<dbReference type="PANTHER" id="PTHR11014">
    <property type="entry name" value="PEPTIDASE M20 FAMILY MEMBER"/>
    <property type="match status" value="1"/>
</dbReference>
<accession>A0A0A5FVA9</accession>
<dbReference type="SUPFAM" id="SSF55031">
    <property type="entry name" value="Bacterial exopeptidase dimerisation domain"/>
    <property type="match status" value="1"/>
</dbReference>
<dbReference type="FunFam" id="3.30.70.360:FF:000001">
    <property type="entry name" value="N-acetyldiaminopimelate deacetylase"/>
    <property type="match status" value="1"/>
</dbReference>